<comment type="caution">
    <text evidence="2">The sequence shown here is derived from an EMBL/GenBank/DDBJ whole genome shotgun (WGS) entry which is preliminary data.</text>
</comment>
<evidence type="ECO:0000313" key="2">
    <source>
        <dbReference type="EMBL" id="KAL2343694.1"/>
    </source>
</evidence>
<dbReference type="GO" id="GO:0005524">
    <property type="term" value="F:ATP binding"/>
    <property type="evidence" value="ECO:0007669"/>
    <property type="project" value="UniProtKB-UniRule"/>
</dbReference>
<keyword evidence="1" id="KW-0067">ATP-binding</keyword>
<protein>
    <recommendedName>
        <fullName evidence="4">Protein kinase domain-containing protein</fullName>
    </recommendedName>
</protein>
<dbReference type="PANTHER" id="PTHR33390">
    <property type="entry name" value="STRESS UP-REGULATED NOD 19 PROTEIN"/>
    <property type="match status" value="1"/>
</dbReference>
<sequence length="255" mass="28537">MLWRVTNSFSTSTKLGNGGFGSVHKAMLPSGQMAALKVMDLPRSLQREREFHNEFNLCSNLKSLFMVLLLGFSSNRRGQKLTDGNASGNVGILVDAGEVDEEGEEEKEKNTLGQYFGLGAETRGTATDIPDPFGIIIGNPAEIPEGYEEKWMFNIHAIDTRGVVDKQGCAECRLREGFEGPKRSLYLRYTIKWVDWDKFIVPLKIYIIDVTDNSKKSDDSIGMIPEHDCQLSEFIKNHEEYDVEPCSTGNKDDNG</sequence>
<dbReference type="PROSITE" id="PS00107">
    <property type="entry name" value="PROTEIN_KINASE_ATP"/>
    <property type="match status" value="1"/>
</dbReference>
<dbReference type="Gene3D" id="3.30.200.20">
    <property type="entry name" value="Phosphorylase Kinase, domain 1"/>
    <property type="match status" value="1"/>
</dbReference>
<feature type="binding site" evidence="1">
    <location>
        <position position="37"/>
    </location>
    <ligand>
        <name>ATP</name>
        <dbReference type="ChEBI" id="CHEBI:30616"/>
    </ligand>
</feature>
<dbReference type="Pfam" id="PF07712">
    <property type="entry name" value="SURNod19"/>
    <property type="match status" value="1"/>
</dbReference>
<dbReference type="EMBL" id="JBGMDY010000002">
    <property type="protein sequence ID" value="KAL2343694.1"/>
    <property type="molecule type" value="Genomic_DNA"/>
</dbReference>
<dbReference type="SUPFAM" id="SSF56112">
    <property type="entry name" value="Protein kinase-like (PK-like)"/>
    <property type="match status" value="1"/>
</dbReference>
<evidence type="ECO:0008006" key="4">
    <source>
        <dbReference type="Google" id="ProtNLM"/>
    </source>
</evidence>
<dbReference type="Proteomes" id="UP001603857">
    <property type="component" value="Unassembled WGS sequence"/>
</dbReference>
<gene>
    <name evidence="2" type="ORF">Fmac_004979</name>
</gene>
<reference evidence="2 3" key="1">
    <citation type="submission" date="2024-08" db="EMBL/GenBank/DDBJ databases">
        <title>Insights into the chromosomal genome structure of Flemingia macrophylla.</title>
        <authorList>
            <person name="Ding Y."/>
            <person name="Zhao Y."/>
            <person name="Bi W."/>
            <person name="Wu M."/>
            <person name="Zhao G."/>
            <person name="Gong Y."/>
            <person name="Li W."/>
            <person name="Zhang P."/>
        </authorList>
    </citation>
    <scope>NUCLEOTIDE SEQUENCE [LARGE SCALE GENOMIC DNA]</scope>
    <source>
        <strain evidence="2">DYQJB</strain>
        <tissue evidence="2">Leaf</tissue>
    </source>
</reference>
<keyword evidence="3" id="KW-1185">Reference proteome</keyword>
<accession>A0ABD1N6L9</accession>
<evidence type="ECO:0000256" key="1">
    <source>
        <dbReference type="PROSITE-ProRule" id="PRU10141"/>
    </source>
</evidence>
<organism evidence="2 3">
    <name type="scientific">Flemingia macrophylla</name>
    <dbReference type="NCBI Taxonomy" id="520843"/>
    <lineage>
        <taxon>Eukaryota</taxon>
        <taxon>Viridiplantae</taxon>
        <taxon>Streptophyta</taxon>
        <taxon>Embryophyta</taxon>
        <taxon>Tracheophyta</taxon>
        <taxon>Spermatophyta</taxon>
        <taxon>Magnoliopsida</taxon>
        <taxon>eudicotyledons</taxon>
        <taxon>Gunneridae</taxon>
        <taxon>Pentapetalae</taxon>
        <taxon>rosids</taxon>
        <taxon>fabids</taxon>
        <taxon>Fabales</taxon>
        <taxon>Fabaceae</taxon>
        <taxon>Papilionoideae</taxon>
        <taxon>50 kb inversion clade</taxon>
        <taxon>NPAAA clade</taxon>
        <taxon>indigoferoid/millettioid clade</taxon>
        <taxon>Phaseoleae</taxon>
        <taxon>Flemingia</taxon>
    </lineage>
</organism>
<dbReference type="AlphaFoldDB" id="A0ABD1N6L9"/>
<name>A0ABD1N6L9_9FABA</name>
<dbReference type="InterPro" id="IPR017441">
    <property type="entry name" value="Protein_kinase_ATP_BS"/>
</dbReference>
<dbReference type="PANTHER" id="PTHR33390:SF1">
    <property type="entry name" value="STRESS UP-REGULATED NOD 19 PROTEIN"/>
    <property type="match status" value="1"/>
</dbReference>
<proteinExistence type="predicted"/>
<dbReference type="InterPro" id="IPR011009">
    <property type="entry name" value="Kinase-like_dom_sf"/>
</dbReference>
<dbReference type="InterPro" id="IPR011692">
    <property type="entry name" value="Stress_up-reg_Nod19"/>
</dbReference>
<evidence type="ECO:0000313" key="3">
    <source>
        <dbReference type="Proteomes" id="UP001603857"/>
    </source>
</evidence>
<keyword evidence="1" id="KW-0547">Nucleotide-binding</keyword>